<comment type="function">
    <text evidence="7">DEAD-box RNA helicase involved in ribosome assembly. Has RNA-dependent ATPase activity and unwinds double-stranded RNA.</text>
</comment>
<comment type="catalytic activity">
    <reaction evidence="6 7">
        <text>ATP + H2O = ADP + phosphate + H(+)</text>
        <dbReference type="Rhea" id="RHEA:13065"/>
        <dbReference type="ChEBI" id="CHEBI:15377"/>
        <dbReference type="ChEBI" id="CHEBI:15378"/>
        <dbReference type="ChEBI" id="CHEBI:30616"/>
        <dbReference type="ChEBI" id="CHEBI:43474"/>
        <dbReference type="ChEBI" id="CHEBI:456216"/>
        <dbReference type="EC" id="3.6.4.13"/>
    </reaction>
</comment>
<dbReference type="InterPro" id="IPR044742">
    <property type="entry name" value="DEAD/DEAH_RhlB"/>
</dbReference>
<keyword evidence="3 7" id="KW-0378">Hydrolase</keyword>
<dbReference type="GO" id="GO:0016887">
    <property type="term" value="F:ATP hydrolysis activity"/>
    <property type="evidence" value="ECO:0007669"/>
    <property type="project" value="RHEA"/>
</dbReference>
<keyword evidence="2 7" id="KW-0547">Nucleotide-binding</keyword>
<gene>
    <name evidence="7 13" type="primary">rhlE</name>
    <name evidence="13" type="ORF">NCTC12026_01267</name>
</gene>
<dbReference type="OrthoDB" id="9766037at2"/>
<dbReference type="PROSITE" id="PS51194">
    <property type="entry name" value="HELICASE_CTER"/>
    <property type="match status" value="1"/>
</dbReference>
<evidence type="ECO:0000256" key="8">
    <source>
        <dbReference type="PROSITE-ProRule" id="PRU00552"/>
    </source>
</evidence>
<dbReference type="GO" id="GO:0005524">
    <property type="term" value="F:ATP binding"/>
    <property type="evidence" value="ECO:0007669"/>
    <property type="project" value="UniProtKB-UniRule"/>
</dbReference>
<evidence type="ECO:0000256" key="7">
    <source>
        <dbReference type="HAMAP-Rule" id="MF_00968"/>
    </source>
</evidence>
<dbReference type="CDD" id="cd18787">
    <property type="entry name" value="SF2_C_DEAD"/>
    <property type="match status" value="1"/>
</dbReference>
<dbReference type="InterPro" id="IPR000629">
    <property type="entry name" value="RNA-helicase_DEAD-box_CS"/>
</dbReference>
<dbReference type="InterPro" id="IPR011545">
    <property type="entry name" value="DEAD/DEAH_box_helicase_dom"/>
</dbReference>
<protein>
    <recommendedName>
        <fullName evidence="7">ATP-dependent RNA helicase RhlE</fullName>
        <ecNumber evidence="7">3.6.4.13</ecNumber>
    </recommendedName>
</protein>
<evidence type="ECO:0000256" key="9">
    <source>
        <dbReference type="SAM" id="MobiDB-lite"/>
    </source>
</evidence>
<evidence type="ECO:0000256" key="6">
    <source>
        <dbReference type="ARBA" id="ARBA00047984"/>
    </source>
</evidence>
<evidence type="ECO:0000313" key="13">
    <source>
        <dbReference type="EMBL" id="SUC34893.1"/>
    </source>
</evidence>
<accession>A0A379G2K5</accession>
<dbReference type="GO" id="GO:0003676">
    <property type="term" value="F:nucleic acid binding"/>
    <property type="evidence" value="ECO:0007669"/>
    <property type="project" value="InterPro"/>
</dbReference>
<dbReference type="CDD" id="cd00268">
    <property type="entry name" value="DEADc"/>
    <property type="match status" value="1"/>
</dbReference>
<keyword evidence="4 7" id="KW-0347">Helicase</keyword>
<evidence type="ECO:0000259" key="12">
    <source>
        <dbReference type="PROSITE" id="PS51195"/>
    </source>
</evidence>
<keyword evidence="1 7" id="KW-0963">Cytoplasm</keyword>
<evidence type="ECO:0000256" key="5">
    <source>
        <dbReference type="ARBA" id="ARBA00022840"/>
    </source>
</evidence>
<dbReference type="PROSITE" id="PS00039">
    <property type="entry name" value="DEAD_ATP_HELICASE"/>
    <property type="match status" value="1"/>
</dbReference>
<dbReference type="GO" id="GO:0005829">
    <property type="term" value="C:cytosol"/>
    <property type="evidence" value="ECO:0007669"/>
    <property type="project" value="TreeGrafter"/>
</dbReference>
<dbReference type="Gene3D" id="3.40.50.300">
    <property type="entry name" value="P-loop containing nucleotide triphosphate hydrolases"/>
    <property type="match status" value="2"/>
</dbReference>
<dbReference type="AlphaFoldDB" id="A0A379G2K5"/>
<dbReference type="RefSeq" id="WP_039853984.1">
    <property type="nucleotide sequence ID" value="NZ_AP018946.1"/>
</dbReference>
<dbReference type="EC" id="3.6.4.13" evidence="7"/>
<evidence type="ECO:0000256" key="1">
    <source>
        <dbReference type="ARBA" id="ARBA00022490"/>
    </source>
</evidence>
<dbReference type="Pfam" id="PF00271">
    <property type="entry name" value="Helicase_C"/>
    <property type="match status" value="1"/>
</dbReference>
<comment type="subcellular location">
    <subcellularLocation>
        <location evidence="7">Cytoplasm</location>
    </subcellularLocation>
</comment>
<dbReference type="SMART" id="SM00487">
    <property type="entry name" value="DEXDc"/>
    <property type="match status" value="1"/>
</dbReference>
<dbReference type="SMART" id="SM00490">
    <property type="entry name" value="HELICc"/>
    <property type="match status" value="1"/>
</dbReference>
<dbReference type="PANTHER" id="PTHR47959:SF13">
    <property type="entry name" value="ATP-DEPENDENT RNA HELICASE RHLE"/>
    <property type="match status" value="1"/>
</dbReference>
<feature type="domain" description="DEAD-box RNA helicase Q" evidence="12">
    <location>
        <begin position="2"/>
        <end position="30"/>
    </location>
</feature>
<dbReference type="GO" id="GO:0042255">
    <property type="term" value="P:ribosome assembly"/>
    <property type="evidence" value="ECO:0007669"/>
    <property type="project" value="InterPro"/>
</dbReference>
<proteinExistence type="inferred from homology"/>
<feature type="domain" description="Helicase ATP-binding" evidence="10">
    <location>
        <begin position="33"/>
        <end position="209"/>
    </location>
</feature>
<feature type="compositionally biased region" description="Low complexity" evidence="9">
    <location>
        <begin position="419"/>
        <end position="434"/>
    </location>
</feature>
<dbReference type="HAMAP" id="MF_00968">
    <property type="entry name" value="DEAD_helicase_RhlE"/>
    <property type="match status" value="1"/>
</dbReference>
<organism evidence="13 14">
    <name type="scientific">Providencia rustigianii</name>
    <dbReference type="NCBI Taxonomy" id="158850"/>
    <lineage>
        <taxon>Bacteria</taxon>
        <taxon>Pseudomonadati</taxon>
        <taxon>Pseudomonadota</taxon>
        <taxon>Gammaproteobacteria</taxon>
        <taxon>Enterobacterales</taxon>
        <taxon>Morganellaceae</taxon>
        <taxon>Providencia</taxon>
    </lineage>
</organism>
<feature type="region of interest" description="Disordered" evidence="9">
    <location>
        <begin position="375"/>
        <end position="450"/>
    </location>
</feature>
<dbReference type="FunFam" id="3.40.50.300:FF:000108">
    <property type="entry name" value="ATP-dependent RNA helicase RhlE"/>
    <property type="match status" value="1"/>
</dbReference>
<evidence type="ECO:0000256" key="2">
    <source>
        <dbReference type="ARBA" id="ARBA00022741"/>
    </source>
</evidence>
<dbReference type="GO" id="GO:0009266">
    <property type="term" value="P:response to temperature stimulus"/>
    <property type="evidence" value="ECO:0007669"/>
    <property type="project" value="UniProtKB-ARBA"/>
</dbReference>
<dbReference type="NCBIfam" id="NF007882">
    <property type="entry name" value="PRK10590.1"/>
    <property type="match status" value="1"/>
</dbReference>
<keyword evidence="7" id="KW-0690">Ribosome biogenesis</keyword>
<dbReference type="InterPro" id="IPR001650">
    <property type="entry name" value="Helicase_C-like"/>
</dbReference>
<dbReference type="Pfam" id="PF00270">
    <property type="entry name" value="DEAD"/>
    <property type="match status" value="1"/>
</dbReference>
<feature type="short sequence motif" description="Q motif" evidence="8">
    <location>
        <begin position="2"/>
        <end position="30"/>
    </location>
</feature>
<evidence type="ECO:0000313" key="14">
    <source>
        <dbReference type="Proteomes" id="UP000255129"/>
    </source>
</evidence>
<name>A0A379G2K5_9GAMM</name>
<dbReference type="PROSITE" id="PS51195">
    <property type="entry name" value="Q_MOTIF"/>
    <property type="match status" value="1"/>
</dbReference>
<comment type="similarity">
    <text evidence="7">Belongs to the DEAD box helicase family. RhlE subfamily.</text>
</comment>
<dbReference type="InterPro" id="IPR028622">
    <property type="entry name" value="DEAD_helicase_RhlE"/>
</dbReference>
<dbReference type="GO" id="GO:0003724">
    <property type="term" value="F:RNA helicase activity"/>
    <property type="evidence" value="ECO:0007669"/>
    <property type="project" value="UniProtKB-UniRule"/>
</dbReference>
<keyword evidence="5 7" id="KW-0067">ATP-binding</keyword>
<reference evidence="13 14" key="1">
    <citation type="submission" date="2018-06" db="EMBL/GenBank/DDBJ databases">
        <authorList>
            <consortium name="Pathogen Informatics"/>
            <person name="Doyle S."/>
        </authorList>
    </citation>
    <scope>NUCLEOTIDE SEQUENCE [LARGE SCALE GENOMIC DNA]</scope>
    <source>
        <strain evidence="13 14">NCTC12026</strain>
    </source>
</reference>
<feature type="compositionally biased region" description="Basic and acidic residues" evidence="9">
    <location>
        <begin position="393"/>
        <end position="417"/>
    </location>
</feature>
<dbReference type="InterPro" id="IPR014014">
    <property type="entry name" value="RNA_helicase_DEAD_Q_motif"/>
</dbReference>
<dbReference type="InterPro" id="IPR050079">
    <property type="entry name" value="DEAD_box_RNA_helicase"/>
</dbReference>
<feature type="domain" description="Helicase C-terminal" evidence="11">
    <location>
        <begin position="220"/>
        <end position="382"/>
    </location>
</feature>
<dbReference type="InterPro" id="IPR014001">
    <property type="entry name" value="Helicase_ATP-bd"/>
</dbReference>
<evidence type="ECO:0000256" key="4">
    <source>
        <dbReference type="ARBA" id="ARBA00022806"/>
    </source>
</evidence>
<dbReference type="SUPFAM" id="SSF52540">
    <property type="entry name" value="P-loop containing nucleoside triphosphate hydrolases"/>
    <property type="match status" value="1"/>
</dbReference>
<dbReference type="PANTHER" id="PTHR47959">
    <property type="entry name" value="ATP-DEPENDENT RNA HELICASE RHLE-RELATED"/>
    <property type="match status" value="1"/>
</dbReference>
<evidence type="ECO:0000259" key="11">
    <source>
        <dbReference type="PROSITE" id="PS51194"/>
    </source>
</evidence>
<dbReference type="InterPro" id="IPR027417">
    <property type="entry name" value="P-loop_NTPase"/>
</dbReference>
<evidence type="ECO:0000256" key="3">
    <source>
        <dbReference type="ARBA" id="ARBA00022801"/>
    </source>
</evidence>
<sequence length="450" mass="49558">MTSFSDLALNEEILRAINELGYDSPTPIQQQAIPAVLAGNDLLASAQTGTGKTAGFTLPILQKLVDAPRSGNNRRPIRALILTPTRELAAQVAENVKEYSRHLNIRSFVVFGGVSINPQMMKLRSGVDVLIATPGRLLDLEHQNAVDLSQVEILVLDEADRMLDMGFIHDIRRVITKLPKKRQNLLFSATFSDDIKQLASKLLNNPVSIEVAPRNSASEQVTQYVHLVDKKRKAELLSFMIGRENWQQVLVFTRTKHGANRLAEHLNKDGIKSAAIHGNKSQGARTRALADFKSGDIRVLVATDIAARGLDIEQLPHVVNFELPNVAEDYVHRIGRTGRAEATGQAISLVCIDEVKLLKDIEKLLKKSIPVMAIDGYEPDPSIKAEPIQKPSQRNDRRPSENRGGNDRGSRGNDRPRRGNANAGKGKSEASSGSPWKSAQKRVKQGRSES</sequence>
<dbReference type="PROSITE" id="PS51192">
    <property type="entry name" value="HELICASE_ATP_BIND_1"/>
    <property type="match status" value="1"/>
</dbReference>
<evidence type="ECO:0000259" key="10">
    <source>
        <dbReference type="PROSITE" id="PS51192"/>
    </source>
</evidence>
<dbReference type="EMBL" id="UGUA01000002">
    <property type="protein sequence ID" value="SUC34893.1"/>
    <property type="molecule type" value="Genomic_DNA"/>
</dbReference>
<dbReference type="FunFam" id="3.40.50.300:FF:000468">
    <property type="entry name" value="ATP-dependent RNA helicase RhlE"/>
    <property type="match status" value="1"/>
</dbReference>
<dbReference type="GeneID" id="93420611"/>
<feature type="compositionally biased region" description="Basic residues" evidence="9">
    <location>
        <begin position="439"/>
        <end position="450"/>
    </location>
</feature>
<dbReference type="Proteomes" id="UP000255129">
    <property type="component" value="Unassembled WGS sequence"/>
</dbReference>